<comment type="caution">
    <text evidence="1">The sequence shown here is derived from an EMBL/GenBank/DDBJ whole genome shotgun (WGS) entry which is preliminary data.</text>
</comment>
<feature type="non-terminal residue" evidence="1">
    <location>
        <position position="203"/>
    </location>
</feature>
<evidence type="ECO:0000313" key="1">
    <source>
        <dbReference type="EMBL" id="KAJ2925262.1"/>
    </source>
</evidence>
<dbReference type="OrthoDB" id="10365603at2759"/>
<evidence type="ECO:0000313" key="2">
    <source>
        <dbReference type="Proteomes" id="UP001140091"/>
    </source>
</evidence>
<organism evidence="1 2">
    <name type="scientific">Candolleomyces eurysporus</name>
    <dbReference type="NCBI Taxonomy" id="2828524"/>
    <lineage>
        <taxon>Eukaryota</taxon>
        <taxon>Fungi</taxon>
        <taxon>Dikarya</taxon>
        <taxon>Basidiomycota</taxon>
        <taxon>Agaricomycotina</taxon>
        <taxon>Agaricomycetes</taxon>
        <taxon>Agaricomycetidae</taxon>
        <taxon>Agaricales</taxon>
        <taxon>Agaricineae</taxon>
        <taxon>Psathyrellaceae</taxon>
        <taxon>Candolleomyces</taxon>
    </lineage>
</organism>
<dbReference type="EMBL" id="JANBPK010001191">
    <property type="protein sequence ID" value="KAJ2925262.1"/>
    <property type="molecule type" value="Genomic_DNA"/>
</dbReference>
<name>A0A9W8IYY3_9AGAR</name>
<dbReference type="Proteomes" id="UP001140091">
    <property type="component" value="Unassembled WGS sequence"/>
</dbReference>
<proteinExistence type="predicted"/>
<protein>
    <submittedName>
        <fullName evidence="1">Uncharacterized protein</fullName>
    </submittedName>
</protein>
<dbReference type="AlphaFoldDB" id="A0A9W8IYY3"/>
<accession>A0A9W8IYY3</accession>
<gene>
    <name evidence="1" type="ORF">H1R20_g11857</name>
</gene>
<reference evidence="1" key="1">
    <citation type="submission" date="2022-06" db="EMBL/GenBank/DDBJ databases">
        <title>Genome Sequence of Candolleomyces eurysporus.</title>
        <authorList>
            <person name="Buettner E."/>
        </authorList>
    </citation>
    <scope>NUCLEOTIDE SEQUENCE</scope>
    <source>
        <strain evidence="1">VTCC 930004</strain>
    </source>
</reference>
<sequence length="203" mass="22848">MATPIVTDTPLREQVSRVADISRQINDNFEQAAQIAIKSGNNEQLTLFRTRFNSLRNASKDVAFEIVTLLKRFKGIVLTVEEVASREARDAAIEELKYFVNERYSKSARTIMGGFDNLRYDLQEFIAGTSSGDLKEQLRYLVQQASDLKAVWDKILQETNQFREAIAGAVETPTNMLLKRRVRLAASVADVLGASLEVYLAEI</sequence>
<keyword evidence="2" id="KW-1185">Reference proteome</keyword>